<reference evidence="2" key="1">
    <citation type="journal article" date="2019" name="bioRxiv">
        <title>The Genome of the Zebra Mussel, Dreissena polymorpha: A Resource for Invasive Species Research.</title>
        <authorList>
            <person name="McCartney M.A."/>
            <person name="Auch B."/>
            <person name="Kono T."/>
            <person name="Mallez S."/>
            <person name="Zhang Y."/>
            <person name="Obille A."/>
            <person name="Becker A."/>
            <person name="Abrahante J.E."/>
            <person name="Garbe J."/>
            <person name="Badalamenti J.P."/>
            <person name="Herman A."/>
            <person name="Mangelson H."/>
            <person name="Liachko I."/>
            <person name="Sullivan S."/>
            <person name="Sone E.D."/>
            <person name="Koren S."/>
            <person name="Silverstein K.A.T."/>
            <person name="Beckman K.B."/>
            <person name="Gohl D.M."/>
        </authorList>
    </citation>
    <scope>NUCLEOTIDE SEQUENCE</scope>
    <source>
        <strain evidence="2">Duluth1</strain>
        <tissue evidence="2">Whole animal</tissue>
    </source>
</reference>
<accession>A0A9D4HC54</accession>
<evidence type="ECO:0000256" key="1">
    <source>
        <dbReference type="SAM" id="MobiDB-lite"/>
    </source>
</evidence>
<gene>
    <name evidence="2" type="ORF">DPMN_131055</name>
</gene>
<evidence type="ECO:0000313" key="2">
    <source>
        <dbReference type="EMBL" id="KAH3829067.1"/>
    </source>
</evidence>
<sequence>MSKNPTGDVLAERNQQPWVSDDGGGSDRDSSAGDSANLASTIIPRADRLLPVTFLTPRTWNNRQAK</sequence>
<reference evidence="2" key="2">
    <citation type="submission" date="2020-11" db="EMBL/GenBank/DDBJ databases">
        <authorList>
            <person name="McCartney M.A."/>
            <person name="Auch B."/>
            <person name="Kono T."/>
            <person name="Mallez S."/>
            <person name="Becker A."/>
            <person name="Gohl D.M."/>
            <person name="Silverstein K.A.T."/>
            <person name="Koren S."/>
            <person name="Bechman K.B."/>
            <person name="Herman A."/>
            <person name="Abrahante J.E."/>
            <person name="Garbe J."/>
        </authorList>
    </citation>
    <scope>NUCLEOTIDE SEQUENCE</scope>
    <source>
        <strain evidence="2">Duluth1</strain>
        <tissue evidence="2">Whole animal</tissue>
    </source>
</reference>
<name>A0A9D4HC54_DREPO</name>
<comment type="caution">
    <text evidence="2">The sequence shown here is derived from an EMBL/GenBank/DDBJ whole genome shotgun (WGS) entry which is preliminary data.</text>
</comment>
<dbReference type="Proteomes" id="UP000828390">
    <property type="component" value="Unassembled WGS sequence"/>
</dbReference>
<feature type="region of interest" description="Disordered" evidence="1">
    <location>
        <begin position="1"/>
        <end position="40"/>
    </location>
</feature>
<evidence type="ECO:0000313" key="3">
    <source>
        <dbReference type="Proteomes" id="UP000828390"/>
    </source>
</evidence>
<proteinExistence type="predicted"/>
<organism evidence="2 3">
    <name type="scientific">Dreissena polymorpha</name>
    <name type="common">Zebra mussel</name>
    <name type="synonym">Mytilus polymorpha</name>
    <dbReference type="NCBI Taxonomy" id="45954"/>
    <lineage>
        <taxon>Eukaryota</taxon>
        <taxon>Metazoa</taxon>
        <taxon>Spiralia</taxon>
        <taxon>Lophotrochozoa</taxon>
        <taxon>Mollusca</taxon>
        <taxon>Bivalvia</taxon>
        <taxon>Autobranchia</taxon>
        <taxon>Heteroconchia</taxon>
        <taxon>Euheterodonta</taxon>
        <taxon>Imparidentia</taxon>
        <taxon>Neoheterodontei</taxon>
        <taxon>Myida</taxon>
        <taxon>Dreissenoidea</taxon>
        <taxon>Dreissenidae</taxon>
        <taxon>Dreissena</taxon>
    </lineage>
</organism>
<protein>
    <submittedName>
        <fullName evidence="2">Uncharacterized protein</fullName>
    </submittedName>
</protein>
<keyword evidence="3" id="KW-1185">Reference proteome</keyword>
<dbReference type="AlphaFoldDB" id="A0A9D4HC54"/>
<dbReference type="EMBL" id="JAIWYP010000005">
    <property type="protein sequence ID" value="KAH3829067.1"/>
    <property type="molecule type" value="Genomic_DNA"/>
</dbReference>